<sequence length="127" mass="13810">MTYFVSTSHCAADCGLHIFAYPVCRLNCALVHPGHMDLPSGPTNGDKRSFFPCVNKEGGGGCGGGEDSDAPSEYHELGDSVSHETFTQSAECAEGEANRFAHWRHSVHSEVFRLDSKADTELRFNSD</sequence>
<comment type="caution">
    <text evidence="1">The sequence shown here is derived from an EMBL/GenBank/DDBJ whole genome shotgun (WGS) entry which is preliminary data.</text>
</comment>
<accession>A0AAV6H5Q4</accession>
<gene>
    <name evidence="1" type="ORF">AALO_G00071550</name>
</gene>
<evidence type="ECO:0000313" key="2">
    <source>
        <dbReference type="Proteomes" id="UP000823561"/>
    </source>
</evidence>
<reference evidence="1" key="1">
    <citation type="submission" date="2020-10" db="EMBL/GenBank/DDBJ databases">
        <title>Chromosome-scale genome assembly of the Allis shad, Alosa alosa.</title>
        <authorList>
            <person name="Margot Z."/>
            <person name="Christophe K."/>
            <person name="Cabau C."/>
            <person name="Louis A."/>
            <person name="Berthelot C."/>
            <person name="Parey E."/>
            <person name="Roest Crollius H."/>
            <person name="Montfort J."/>
            <person name="Robinson-Rechavi M."/>
            <person name="Bucao C."/>
            <person name="Bouchez O."/>
            <person name="Gislard M."/>
            <person name="Lluch J."/>
            <person name="Milhes M."/>
            <person name="Lampietro C."/>
            <person name="Lopez Roques C."/>
            <person name="Donnadieu C."/>
            <person name="Braasch I."/>
            <person name="Desvignes T."/>
            <person name="Postlethwait J."/>
            <person name="Bobe J."/>
            <person name="Guiguen Y."/>
        </authorList>
    </citation>
    <scope>NUCLEOTIDE SEQUENCE</scope>
    <source>
        <strain evidence="1">M-15738</strain>
        <tissue evidence="1">Blood</tissue>
    </source>
</reference>
<proteinExistence type="predicted"/>
<organism evidence="1 2">
    <name type="scientific">Alosa alosa</name>
    <name type="common">allis shad</name>
    <dbReference type="NCBI Taxonomy" id="278164"/>
    <lineage>
        <taxon>Eukaryota</taxon>
        <taxon>Metazoa</taxon>
        <taxon>Chordata</taxon>
        <taxon>Craniata</taxon>
        <taxon>Vertebrata</taxon>
        <taxon>Euteleostomi</taxon>
        <taxon>Actinopterygii</taxon>
        <taxon>Neopterygii</taxon>
        <taxon>Teleostei</taxon>
        <taxon>Clupei</taxon>
        <taxon>Clupeiformes</taxon>
        <taxon>Clupeoidei</taxon>
        <taxon>Clupeidae</taxon>
        <taxon>Alosa</taxon>
    </lineage>
</organism>
<protein>
    <submittedName>
        <fullName evidence="1">Uncharacterized protein</fullName>
    </submittedName>
</protein>
<name>A0AAV6H5Q4_9TELE</name>
<keyword evidence="2" id="KW-1185">Reference proteome</keyword>
<dbReference type="EMBL" id="JADWDJ010000005">
    <property type="protein sequence ID" value="KAG5281387.1"/>
    <property type="molecule type" value="Genomic_DNA"/>
</dbReference>
<dbReference type="Proteomes" id="UP000823561">
    <property type="component" value="Chromosome 5"/>
</dbReference>
<dbReference type="AlphaFoldDB" id="A0AAV6H5Q4"/>
<evidence type="ECO:0000313" key="1">
    <source>
        <dbReference type="EMBL" id="KAG5281387.1"/>
    </source>
</evidence>